<dbReference type="OrthoDB" id="512581at2"/>
<organism evidence="1 2">
    <name type="scientific">Salipiger thiooxidans</name>
    <dbReference type="NCBI Taxonomy" id="282683"/>
    <lineage>
        <taxon>Bacteria</taxon>
        <taxon>Pseudomonadati</taxon>
        <taxon>Pseudomonadota</taxon>
        <taxon>Alphaproteobacteria</taxon>
        <taxon>Rhodobacterales</taxon>
        <taxon>Roseobacteraceae</taxon>
        <taxon>Salipiger</taxon>
    </lineage>
</organism>
<keyword evidence="2" id="KW-1185">Reference proteome</keyword>
<accession>A0A1G7GS29</accession>
<sequence>MTFDRRNMIALVLGAGTLIAASSWVHHGIESTENGEIELTGQVTQAQLETHDERLVLLADGTAWTVDIGPLIDARSAGLTPEMLAPGNELTVLGERDGDVGTLELRASAVIFGSTRHDLGSRSL</sequence>
<dbReference type="AlphaFoldDB" id="A0A1G7GS29"/>
<dbReference type="STRING" id="282683.SAMN04488105_109163"/>
<dbReference type="Proteomes" id="UP000198994">
    <property type="component" value="Unassembled WGS sequence"/>
</dbReference>
<dbReference type="EMBL" id="FNAV01000009">
    <property type="protein sequence ID" value="SDE90759.1"/>
    <property type="molecule type" value="Genomic_DNA"/>
</dbReference>
<evidence type="ECO:0000313" key="1">
    <source>
        <dbReference type="EMBL" id="SDE90759.1"/>
    </source>
</evidence>
<gene>
    <name evidence="1" type="ORF">SAMN04488105_109163</name>
</gene>
<name>A0A1G7GS29_9RHOB</name>
<proteinExistence type="predicted"/>
<evidence type="ECO:0008006" key="3">
    <source>
        <dbReference type="Google" id="ProtNLM"/>
    </source>
</evidence>
<evidence type="ECO:0000313" key="2">
    <source>
        <dbReference type="Proteomes" id="UP000198994"/>
    </source>
</evidence>
<protein>
    <recommendedName>
        <fullName evidence="3">DUF5666 domain-containing protein</fullName>
    </recommendedName>
</protein>
<reference evidence="2" key="1">
    <citation type="submission" date="2016-10" db="EMBL/GenBank/DDBJ databases">
        <authorList>
            <person name="Varghese N."/>
            <person name="Submissions S."/>
        </authorList>
    </citation>
    <scope>NUCLEOTIDE SEQUENCE [LARGE SCALE GENOMIC DNA]</scope>
    <source>
        <strain evidence="2">DSM 10146</strain>
    </source>
</reference>
<dbReference type="RefSeq" id="WP_089960666.1">
    <property type="nucleotide sequence ID" value="NZ_FNAV01000009.1"/>
</dbReference>